<evidence type="ECO:0000313" key="10">
    <source>
        <dbReference type="EMBL" id="MFD1481496.1"/>
    </source>
</evidence>
<dbReference type="InterPro" id="IPR005467">
    <property type="entry name" value="His_kinase_dom"/>
</dbReference>
<keyword evidence="5 8" id="KW-0812">Transmembrane</keyword>
<dbReference type="Pfam" id="PF02518">
    <property type="entry name" value="HATPase_c"/>
    <property type="match status" value="1"/>
</dbReference>
<dbReference type="EMBL" id="JBHTOQ010000022">
    <property type="protein sequence ID" value="MFD1481496.1"/>
    <property type="molecule type" value="Genomic_DNA"/>
</dbReference>
<evidence type="ECO:0000259" key="9">
    <source>
        <dbReference type="PROSITE" id="PS50109"/>
    </source>
</evidence>
<dbReference type="GO" id="GO:0016301">
    <property type="term" value="F:kinase activity"/>
    <property type="evidence" value="ECO:0007669"/>
    <property type="project" value="UniProtKB-KW"/>
</dbReference>
<comment type="caution">
    <text evidence="10">The sequence shown here is derived from an EMBL/GenBank/DDBJ whole genome shotgun (WGS) entry which is preliminary data.</text>
</comment>
<keyword evidence="6 10" id="KW-0418">Kinase</keyword>
<dbReference type="Proteomes" id="UP001597302">
    <property type="component" value="Unassembled WGS sequence"/>
</dbReference>
<reference evidence="11" key="1">
    <citation type="journal article" date="2019" name="Int. J. Syst. Evol. Microbiol.">
        <title>The Global Catalogue of Microorganisms (GCM) 10K type strain sequencing project: providing services to taxonomists for standard genome sequencing and annotation.</title>
        <authorList>
            <consortium name="The Broad Institute Genomics Platform"/>
            <consortium name="The Broad Institute Genome Sequencing Center for Infectious Disease"/>
            <person name="Wu L."/>
            <person name="Ma J."/>
        </authorList>
    </citation>
    <scope>NUCLEOTIDE SEQUENCE [LARGE SCALE GENOMIC DNA]</scope>
    <source>
        <strain evidence="11">CCM 8875</strain>
    </source>
</reference>
<evidence type="ECO:0000256" key="7">
    <source>
        <dbReference type="ARBA" id="ARBA00022989"/>
    </source>
</evidence>
<dbReference type="SUPFAM" id="SSF47384">
    <property type="entry name" value="Homodimeric domain of signal transducing histidine kinase"/>
    <property type="match status" value="1"/>
</dbReference>
<accession>A0ABW4DYL9</accession>
<evidence type="ECO:0000256" key="5">
    <source>
        <dbReference type="ARBA" id="ARBA00022692"/>
    </source>
</evidence>
<evidence type="ECO:0000256" key="4">
    <source>
        <dbReference type="ARBA" id="ARBA00022679"/>
    </source>
</evidence>
<dbReference type="Gene3D" id="3.30.565.10">
    <property type="entry name" value="Histidine kinase-like ATPase, C-terminal domain"/>
    <property type="match status" value="1"/>
</dbReference>
<dbReference type="InterPro" id="IPR036097">
    <property type="entry name" value="HisK_dim/P_sf"/>
</dbReference>
<keyword evidence="8" id="KW-0472">Membrane</keyword>
<evidence type="ECO:0000256" key="1">
    <source>
        <dbReference type="ARBA" id="ARBA00000085"/>
    </source>
</evidence>
<comment type="catalytic activity">
    <reaction evidence="1">
        <text>ATP + protein L-histidine = ADP + protein N-phospho-L-histidine.</text>
        <dbReference type="EC" id="2.7.13.3"/>
    </reaction>
</comment>
<dbReference type="InterPro" id="IPR036890">
    <property type="entry name" value="HATPase_C_sf"/>
</dbReference>
<feature type="transmembrane region" description="Helical" evidence="8">
    <location>
        <begin position="131"/>
        <end position="149"/>
    </location>
</feature>
<dbReference type="InterPro" id="IPR050428">
    <property type="entry name" value="TCS_sensor_his_kinase"/>
</dbReference>
<keyword evidence="3" id="KW-0597">Phosphoprotein</keyword>
<protein>
    <recommendedName>
        <fullName evidence="2">histidine kinase</fullName>
        <ecNumber evidence="2">2.7.13.3</ecNumber>
    </recommendedName>
</protein>
<dbReference type="InterPro" id="IPR003661">
    <property type="entry name" value="HisK_dim/P_dom"/>
</dbReference>
<proteinExistence type="predicted"/>
<dbReference type="InterPro" id="IPR003594">
    <property type="entry name" value="HATPase_dom"/>
</dbReference>
<keyword evidence="7 8" id="KW-1133">Transmembrane helix</keyword>
<evidence type="ECO:0000256" key="8">
    <source>
        <dbReference type="SAM" id="Phobius"/>
    </source>
</evidence>
<dbReference type="PROSITE" id="PS50109">
    <property type="entry name" value="HIS_KIN"/>
    <property type="match status" value="1"/>
</dbReference>
<evidence type="ECO:0000256" key="3">
    <source>
        <dbReference type="ARBA" id="ARBA00022553"/>
    </source>
</evidence>
<dbReference type="SMART" id="SM00388">
    <property type="entry name" value="HisKA"/>
    <property type="match status" value="1"/>
</dbReference>
<keyword evidence="11" id="KW-1185">Reference proteome</keyword>
<keyword evidence="4" id="KW-0808">Transferase</keyword>
<evidence type="ECO:0000256" key="2">
    <source>
        <dbReference type="ARBA" id="ARBA00012438"/>
    </source>
</evidence>
<dbReference type="PANTHER" id="PTHR45436">
    <property type="entry name" value="SENSOR HISTIDINE KINASE YKOH"/>
    <property type="match status" value="1"/>
</dbReference>
<evidence type="ECO:0000313" key="11">
    <source>
        <dbReference type="Proteomes" id="UP001597302"/>
    </source>
</evidence>
<dbReference type="SUPFAM" id="SSF55874">
    <property type="entry name" value="ATPase domain of HSP90 chaperone/DNA topoisomerase II/histidine kinase"/>
    <property type="match status" value="1"/>
</dbReference>
<feature type="domain" description="Histidine kinase" evidence="9">
    <location>
        <begin position="214"/>
        <end position="412"/>
    </location>
</feature>
<evidence type="ECO:0000256" key="6">
    <source>
        <dbReference type="ARBA" id="ARBA00022777"/>
    </source>
</evidence>
<dbReference type="Pfam" id="PF00512">
    <property type="entry name" value="HisKA"/>
    <property type="match status" value="1"/>
</dbReference>
<organism evidence="10 11">
    <name type="scientific">Paracoccus nototheniae</name>
    <dbReference type="NCBI Taxonomy" id="2489002"/>
    <lineage>
        <taxon>Bacteria</taxon>
        <taxon>Pseudomonadati</taxon>
        <taxon>Pseudomonadota</taxon>
        <taxon>Alphaproteobacteria</taxon>
        <taxon>Rhodobacterales</taxon>
        <taxon>Paracoccaceae</taxon>
        <taxon>Paracoccus</taxon>
    </lineage>
</organism>
<gene>
    <name evidence="10" type="ORF">ACFQ5P_09325</name>
</gene>
<dbReference type="CDD" id="cd00082">
    <property type="entry name" value="HisKA"/>
    <property type="match status" value="1"/>
</dbReference>
<dbReference type="RefSeq" id="WP_131572809.1">
    <property type="nucleotide sequence ID" value="NZ_CBCSAJ010000064.1"/>
</dbReference>
<sequence length="412" mass="42214">MTAPWSLRGRLVRRVVTGACLAWLAGVALAATVIAHEMSELMDDSLAGAARLSLALYQGAGQIGPVTPGDEVAIRLSDAGRLIADAPWPALTGDGGQDSGGWRVFRLTDGPVTVEVGQSGAWRRDELVETLGWLVALMLPVLLAALIAVRGAVATALRPATGFATALRGRSAQDLSPVAAPDLPVELAPIPQALNGYLDIICTRIDAERQFATNAAHELRTPLAAASAQAQLIAAGLADPKAAGRLAGALGRMGHLVERLLQLSRAEAGMTGTGPCDLVRVVRLVMAETGIAAIFDDGEQARMPVAVDPDALAMILRNLLANAAAHGTGDIRVVLDAGPDEGAVEGPDQGAVLRISNAVGSGAAFRHATFDKSALSQGAGLGLSIVAQLAGAQGIAVDHVMAAGRAVVVLRF</sequence>
<dbReference type="PANTHER" id="PTHR45436:SF5">
    <property type="entry name" value="SENSOR HISTIDINE KINASE TRCS"/>
    <property type="match status" value="1"/>
</dbReference>
<dbReference type="EC" id="2.7.13.3" evidence="2"/>
<dbReference type="Gene3D" id="1.10.287.130">
    <property type="match status" value="1"/>
</dbReference>
<name>A0ABW4DYL9_9RHOB</name>